<evidence type="ECO:0000256" key="7">
    <source>
        <dbReference type="SAM" id="Phobius"/>
    </source>
</evidence>
<dbReference type="KEGG" id="dfl:DFE_0992"/>
<keyword evidence="7" id="KW-1133">Transmembrane helix</keyword>
<feature type="transmembrane region" description="Helical" evidence="7">
    <location>
        <begin position="274"/>
        <end position="292"/>
    </location>
</feature>
<dbReference type="PANTHER" id="PTHR24421:SF10">
    <property type="entry name" value="NITRATE_NITRITE SENSOR PROTEIN NARQ"/>
    <property type="match status" value="1"/>
</dbReference>
<dbReference type="InterPro" id="IPR003594">
    <property type="entry name" value="HATPase_dom"/>
</dbReference>
<name>A0A2Z6AWZ8_9BACT</name>
<dbReference type="GO" id="GO:0000160">
    <property type="term" value="P:phosphorelay signal transduction system"/>
    <property type="evidence" value="ECO:0007669"/>
    <property type="project" value="UniProtKB-KW"/>
</dbReference>
<dbReference type="InterPro" id="IPR050482">
    <property type="entry name" value="Sensor_HK_TwoCompSys"/>
</dbReference>
<keyword evidence="10" id="KW-1185">Reference proteome</keyword>
<keyword evidence="4 9" id="KW-0418">Kinase</keyword>
<keyword evidence="3" id="KW-0808">Transferase</keyword>
<evidence type="ECO:0000256" key="5">
    <source>
        <dbReference type="ARBA" id="ARBA00023012"/>
    </source>
</evidence>
<feature type="transmembrane region" description="Helical" evidence="7">
    <location>
        <begin position="244"/>
        <end position="262"/>
    </location>
</feature>
<reference evidence="9 10" key="1">
    <citation type="journal article" date="2018" name="Sci. Adv.">
        <title>Multi-heme cytochromes provide a pathway for survival in energy-limited environments.</title>
        <authorList>
            <person name="Deng X."/>
            <person name="Dohmae N."/>
            <person name="Nealson K.H."/>
            <person name="Hashimoto K."/>
            <person name="Okamoto A."/>
        </authorList>
    </citation>
    <scope>NUCLEOTIDE SEQUENCE [LARGE SCALE GENOMIC DNA]</scope>
    <source>
        <strain evidence="9 10">IS5</strain>
    </source>
</reference>
<organism evidence="9 10">
    <name type="scientific">Desulfovibrio ferrophilus</name>
    <dbReference type="NCBI Taxonomy" id="241368"/>
    <lineage>
        <taxon>Bacteria</taxon>
        <taxon>Pseudomonadati</taxon>
        <taxon>Thermodesulfobacteriota</taxon>
        <taxon>Desulfovibrionia</taxon>
        <taxon>Desulfovibrionales</taxon>
        <taxon>Desulfovibrionaceae</taxon>
        <taxon>Desulfovibrio</taxon>
    </lineage>
</organism>
<gene>
    <name evidence="9" type="ORF">DFE_0992</name>
</gene>
<evidence type="ECO:0000313" key="10">
    <source>
        <dbReference type="Proteomes" id="UP000269883"/>
    </source>
</evidence>
<dbReference type="InterPro" id="IPR008979">
    <property type="entry name" value="Galactose-bd-like_sf"/>
</dbReference>
<keyword evidence="7" id="KW-0812">Transmembrane</keyword>
<dbReference type="Pfam" id="PF07695">
    <property type="entry name" value="7TMR-DISM_7TM"/>
    <property type="match status" value="1"/>
</dbReference>
<dbReference type="SUPFAM" id="SSF55874">
    <property type="entry name" value="ATPase domain of HSP90 chaperone/DNA topoisomerase II/histidine kinase"/>
    <property type="match status" value="1"/>
</dbReference>
<feature type="coiled-coil region" evidence="6">
    <location>
        <begin position="385"/>
        <end position="422"/>
    </location>
</feature>
<dbReference type="EC" id="2.7.13.3" evidence="2"/>
<dbReference type="PANTHER" id="PTHR24421">
    <property type="entry name" value="NITRATE/NITRITE SENSOR PROTEIN NARX-RELATED"/>
    <property type="match status" value="1"/>
</dbReference>
<feature type="transmembrane region" description="Helical" evidence="7">
    <location>
        <begin position="331"/>
        <end position="353"/>
    </location>
</feature>
<feature type="transmembrane region" description="Helical" evidence="7">
    <location>
        <begin position="304"/>
        <end position="324"/>
    </location>
</feature>
<comment type="catalytic activity">
    <reaction evidence="1">
        <text>ATP + protein L-histidine = ADP + protein N-phospho-L-histidine.</text>
        <dbReference type="EC" id="2.7.13.3"/>
    </reaction>
</comment>
<keyword evidence="5" id="KW-0902">Two-component regulatory system</keyword>
<dbReference type="GO" id="GO:0004673">
    <property type="term" value="F:protein histidine kinase activity"/>
    <property type="evidence" value="ECO:0007669"/>
    <property type="project" value="UniProtKB-EC"/>
</dbReference>
<feature type="transmembrane region" description="Helical" evidence="7">
    <location>
        <begin position="180"/>
        <end position="201"/>
    </location>
</feature>
<evidence type="ECO:0000256" key="3">
    <source>
        <dbReference type="ARBA" id="ARBA00022679"/>
    </source>
</evidence>
<sequence>MPVAKRGMVDLSEWNPALDGPVALDGQWEFYWDRLLLPDDFAADSNAQPKSGYLNLPGYWKGHDLNGQPLPGTGQATFRLRALMPPGDHVLTARFFSVRAAYRVWANGELVASSGVVGRSDEAEEPDRSIVLARIASDGTPLELVMQISNHFFPGGGVQNPIMLAVPGPLEQAHANARSWGLLFAGCMLIMALYHFILFILRKKDVSTLYFGLYCIILTVLVASNDASDWLIRAYLPSLPFGAVSKVVIVCYAISTSVLYRFYRSLYPKEFGRILLYIVDIRGLIFIAIVLSQPGVVYQSALQLFALTSILFTFCFVILLFMCFRRGYSGSLLLLCGVVLLGFTSTHDVYFLIFKTHVVSLLPLGLFALVMSQAGALAQRFSKSFADVENLSEKLELRNINLEKEIAERSRLEREIVNISEEERRSISLGLHDGLCQQLTGARLRCAALSRMSPVPNGKDEELRQLSSLLDELVDQAYDLSCGIWPLEHGAGSTGPSLEDLVRRYSRSSGIPMEFSDKRGCESCRNMQVTQLYRIAQEAIANAVKHAKPNKIAVTFDCATSGQATLVVRDDGVGRSAASRSEGGLGMSIMAHRAMMIGGDFQVSDIDEAEGGGTMVACSVVCHSKVR</sequence>
<feature type="domain" description="Histidine kinase/HSP90-like ATPase" evidence="8">
    <location>
        <begin position="527"/>
        <end position="624"/>
    </location>
</feature>
<dbReference type="CDD" id="cd16917">
    <property type="entry name" value="HATPase_UhpB-NarQ-NarX-like"/>
    <property type="match status" value="1"/>
</dbReference>
<keyword evidence="7" id="KW-0472">Membrane</keyword>
<evidence type="ECO:0000256" key="6">
    <source>
        <dbReference type="SAM" id="Coils"/>
    </source>
</evidence>
<evidence type="ECO:0000259" key="8">
    <source>
        <dbReference type="SMART" id="SM00387"/>
    </source>
</evidence>
<evidence type="ECO:0000313" key="9">
    <source>
        <dbReference type="EMBL" id="BBD07718.1"/>
    </source>
</evidence>
<protein>
    <recommendedName>
        <fullName evidence="2">histidine kinase</fullName>
        <ecNumber evidence="2">2.7.13.3</ecNumber>
    </recommendedName>
</protein>
<dbReference type="Gene3D" id="3.30.565.10">
    <property type="entry name" value="Histidine kinase-like ATPase, C-terminal domain"/>
    <property type="match status" value="1"/>
</dbReference>
<keyword evidence="6" id="KW-0175">Coiled coil</keyword>
<dbReference type="AlphaFoldDB" id="A0A2Z6AWZ8"/>
<proteinExistence type="predicted"/>
<dbReference type="InterPro" id="IPR036890">
    <property type="entry name" value="HATPase_C_sf"/>
</dbReference>
<dbReference type="EMBL" id="AP017378">
    <property type="protein sequence ID" value="BBD07718.1"/>
    <property type="molecule type" value="Genomic_DNA"/>
</dbReference>
<dbReference type="RefSeq" id="WP_172961641.1">
    <property type="nucleotide sequence ID" value="NZ_AP017378.1"/>
</dbReference>
<evidence type="ECO:0000256" key="4">
    <source>
        <dbReference type="ARBA" id="ARBA00022777"/>
    </source>
</evidence>
<dbReference type="Pfam" id="PF02518">
    <property type="entry name" value="HATPase_c"/>
    <property type="match status" value="1"/>
</dbReference>
<feature type="transmembrane region" description="Helical" evidence="7">
    <location>
        <begin position="208"/>
        <end position="224"/>
    </location>
</feature>
<accession>A0A2Z6AWZ8</accession>
<dbReference type="Gene3D" id="1.20.5.1930">
    <property type="match status" value="1"/>
</dbReference>
<evidence type="ECO:0000256" key="2">
    <source>
        <dbReference type="ARBA" id="ARBA00012438"/>
    </source>
</evidence>
<dbReference type="Gene3D" id="2.60.120.260">
    <property type="entry name" value="Galactose-binding domain-like"/>
    <property type="match status" value="1"/>
</dbReference>
<dbReference type="Proteomes" id="UP000269883">
    <property type="component" value="Chromosome"/>
</dbReference>
<dbReference type="SMART" id="SM00387">
    <property type="entry name" value="HATPase_c"/>
    <property type="match status" value="1"/>
</dbReference>
<evidence type="ECO:0000256" key="1">
    <source>
        <dbReference type="ARBA" id="ARBA00000085"/>
    </source>
</evidence>
<dbReference type="SUPFAM" id="SSF49785">
    <property type="entry name" value="Galactose-binding domain-like"/>
    <property type="match status" value="1"/>
</dbReference>
<dbReference type="InterPro" id="IPR011623">
    <property type="entry name" value="7TMR_DISM_rcpt_extracell_dom1"/>
</dbReference>